<reference evidence="10" key="1">
    <citation type="submission" date="2021-09" db="EMBL/GenBank/DDBJ databases">
        <title>Genome analysis of Fictibacillus sp. KIGAM418 isolated from marine sediment.</title>
        <authorList>
            <person name="Seo M.-J."/>
            <person name="Cho E.-S."/>
            <person name="Hwang C.Y."/>
        </authorList>
    </citation>
    <scope>NUCLEOTIDE SEQUENCE</scope>
    <source>
        <strain evidence="10">KIGAM418</strain>
    </source>
</reference>
<keyword evidence="9" id="KW-0482">Metalloprotease</keyword>
<accession>A0A9X1XG21</accession>
<dbReference type="InterPro" id="IPR052170">
    <property type="entry name" value="M29_Exopeptidase"/>
</dbReference>
<evidence type="ECO:0000256" key="1">
    <source>
        <dbReference type="ARBA" id="ARBA00001941"/>
    </source>
</evidence>
<comment type="cofactor">
    <cofactor evidence="3">
        <name>Zn(2+)</name>
        <dbReference type="ChEBI" id="CHEBI:29105"/>
    </cofactor>
</comment>
<dbReference type="AlphaFoldDB" id="A0A9X1XG21"/>
<comment type="cofactor">
    <cofactor evidence="1">
        <name>Co(2+)</name>
        <dbReference type="ChEBI" id="CHEBI:48828"/>
    </cofactor>
</comment>
<gene>
    <name evidence="10" type="ORF">LCY76_23220</name>
</gene>
<keyword evidence="11" id="KW-1185">Reference proteome</keyword>
<protein>
    <submittedName>
        <fullName evidence="10">Aminopeptidase</fullName>
        <ecNumber evidence="10">3.4.11.-</ecNumber>
    </submittedName>
</protein>
<proteinExistence type="inferred from homology"/>
<comment type="cofactor">
    <cofactor evidence="2">
        <name>Mg(2+)</name>
        <dbReference type="ChEBI" id="CHEBI:18420"/>
    </cofactor>
</comment>
<dbReference type="PANTHER" id="PTHR34448">
    <property type="entry name" value="AMINOPEPTIDASE"/>
    <property type="match status" value="1"/>
</dbReference>
<dbReference type="Gene3D" id="3.40.1830.10">
    <property type="entry name" value="Thermophilic metalloprotease (M29)"/>
    <property type="match status" value="1"/>
</dbReference>
<sequence>MQNVAHTAVHKSLQVKPGDKIYIYSIGCSNLVDEIIQKVQEVGATVYLNEYSISNWKTLVQFSTARTYRGLLKKELRFLQEMDGFIGLTMDENLYELEDFSAESIKIYYKYFYEPLLLTAQTLSKWLLLHPPSSALSQLSCQSLDQLNQVFVDAVGLLEHSSYQPLFKKMMDMIRDTDQVHILTPSTDLLFSIKGIPPSMCMGTHNLPGGEVFTAPIPSSVNGYITFNIPFHSFGVAFETIQLFYSNGSLDHYVTSDDNRFKQILQSDSGASTFGEFGIGLNPFIVRPVYTSAYDEKMAGTIHLALGQSYESSYNGNDSTVHMDLVLSLLKGDGGGCLFFDEELIIKDGKIVHSHLRSLVPLINKR</sequence>
<keyword evidence="6" id="KW-0645">Protease</keyword>
<dbReference type="Proteomes" id="UP001139011">
    <property type="component" value="Unassembled WGS sequence"/>
</dbReference>
<dbReference type="InterPro" id="IPR000787">
    <property type="entry name" value="Peptidase_M29"/>
</dbReference>
<organism evidence="10 11">
    <name type="scientific">Fictibacillus marinisediminis</name>
    <dbReference type="NCBI Taxonomy" id="2878389"/>
    <lineage>
        <taxon>Bacteria</taxon>
        <taxon>Bacillati</taxon>
        <taxon>Bacillota</taxon>
        <taxon>Bacilli</taxon>
        <taxon>Bacillales</taxon>
        <taxon>Fictibacillaceae</taxon>
        <taxon>Fictibacillus</taxon>
    </lineage>
</organism>
<evidence type="ECO:0000256" key="6">
    <source>
        <dbReference type="ARBA" id="ARBA00022670"/>
    </source>
</evidence>
<keyword evidence="7" id="KW-0479">Metal-binding</keyword>
<dbReference type="GO" id="GO:0046872">
    <property type="term" value="F:metal ion binding"/>
    <property type="evidence" value="ECO:0007669"/>
    <property type="project" value="UniProtKB-KW"/>
</dbReference>
<dbReference type="RefSeq" id="WP_248254854.1">
    <property type="nucleotide sequence ID" value="NZ_JAIWJX010000004.1"/>
</dbReference>
<evidence type="ECO:0000313" key="11">
    <source>
        <dbReference type="Proteomes" id="UP001139011"/>
    </source>
</evidence>
<evidence type="ECO:0000313" key="10">
    <source>
        <dbReference type="EMBL" id="MCK6259486.1"/>
    </source>
</evidence>
<evidence type="ECO:0000256" key="7">
    <source>
        <dbReference type="ARBA" id="ARBA00022723"/>
    </source>
</evidence>
<evidence type="ECO:0000256" key="5">
    <source>
        <dbReference type="ARBA" id="ARBA00022438"/>
    </source>
</evidence>
<comment type="caution">
    <text evidence="10">The sequence shown here is derived from an EMBL/GenBank/DDBJ whole genome shotgun (WGS) entry which is preliminary data.</text>
</comment>
<dbReference type="EC" id="3.4.11.-" evidence="10"/>
<evidence type="ECO:0000256" key="8">
    <source>
        <dbReference type="ARBA" id="ARBA00022801"/>
    </source>
</evidence>
<name>A0A9X1XG21_9BACL</name>
<dbReference type="SUPFAM" id="SSF144052">
    <property type="entry name" value="Thermophilic metalloprotease-like"/>
    <property type="match status" value="1"/>
</dbReference>
<evidence type="ECO:0000256" key="3">
    <source>
        <dbReference type="ARBA" id="ARBA00001947"/>
    </source>
</evidence>
<keyword evidence="8 10" id="KW-0378">Hydrolase</keyword>
<dbReference type="GO" id="GO:0008237">
    <property type="term" value="F:metallopeptidase activity"/>
    <property type="evidence" value="ECO:0007669"/>
    <property type="project" value="UniProtKB-KW"/>
</dbReference>
<dbReference type="GO" id="GO:0006508">
    <property type="term" value="P:proteolysis"/>
    <property type="evidence" value="ECO:0007669"/>
    <property type="project" value="UniProtKB-KW"/>
</dbReference>
<keyword evidence="5 10" id="KW-0031">Aminopeptidase</keyword>
<dbReference type="InterPro" id="IPR035097">
    <property type="entry name" value="M29_N-terminal"/>
</dbReference>
<dbReference type="EMBL" id="JAIWJX010000004">
    <property type="protein sequence ID" value="MCK6259486.1"/>
    <property type="molecule type" value="Genomic_DNA"/>
</dbReference>
<evidence type="ECO:0000256" key="9">
    <source>
        <dbReference type="ARBA" id="ARBA00023049"/>
    </source>
</evidence>
<dbReference type="GO" id="GO:0004177">
    <property type="term" value="F:aminopeptidase activity"/>
    <property type="evidence" value="ECO:0007669"/>
    <property type="project" value="UniProtKB-KW"/>
</dbReference>
<comment type="similarity">
    <text evidence="4">Belongs to the peptidase M29 family.</text>
</comment>
<evidence type="ECO:0000256" key="2">
    <source>
        <dbReference type="ARBA" id="ARBA00001946"/>
    </source>
</evidence>
<dbReference type="Pfam" id="PF02073">
    <property type="entry name" value="Peptidase_M29"/>
    <property type="match status" value="1"/>
</dbReference>
<evidence type="ECO:0000256" key="4">
    <source>
        <dbReference type="ARBA" id="ARBA00008236"/>
    </source>
</evidence>
<dbReference type="PANTHER" id="PTHR34448:SF1">
    <property type="entry name" value="BLL6088 PROTEIN"/>
    <property type="match status" value="1"/>
</dbReference>